<evidence type="ECO:0000313" key="2">
    <source>
        <dbReference type="Proteomes" id="UP001629113"/>
    </source>
</evidence>
<evidence type="ECO:0000313" key="1">
    <source>
        <dbReference type="EMBL" id="KAL3428275.1"/>
    </source>
</evidence>
<accession>A0ABR4PY26</accession>
<protein>
    <submittedName>
        <fullName evidence="1">Uncharacterized protein</fullName>
    </submittedName>
</protein>
<dbReference type="EMBL" id="JBFCZG010000001">
    <property type="protein sequence ID" value="KAL3428275.1"/>
    <property type="molecule type" value="Genomic_DNA"/>
</dbReference>
<organism evidence="1 2">
    <name type="scientific">Phlyctema vagabunda</name>
    <dbReference type="NCBI Taxonomy" id="108571"/>
    <lineage>
        <taxon>Eukaryota</taxon>
        <taxon>Fungi</taxon>
        <taxon>Dikarya</taxon>
        <taxon>Ascomycota</taxon>
        <taxon>Pezizomycotina</taxon>
        <taxon>Leotiomycetes</taxon>
        <taxon>Helotiales</taxon>
        <taxon>Dermateaceae</taxon>
        <taxon>Phlyctema</taxon>
    </lineage>
</organism>
<dbReference type="Proteomes" id="UP001629113">
    <property type="component" value="Unassembled WGS sequence"/>
</dbReference>
<name>A0ABR4PY26_9HELO</name>
<comment type="caution">
    <text evidence="1">The sequence shown here is derived from an EMBL/GenBank/DDBJ whole genome shotgun (WGS) entry which is preliminary data.</text>
</comment>
<keyword evidence="2" id="KW-1185">Reference proteome</keyword>
<proteinExistence type="predicted"/>
<gene>
    <name evidence="1" type="ORF">PVAG01_01784</name>
</gene>
<reference evidence="1 2" key="1">
    <citation type="submission" date="2024-06" db="EMBL/GenBank/DDBJ databases">
        <title>Complete genome of Phlyctema vagabunda strain 19-DSS-EL-015.</title>
        <authorList>
            <person name="Fiorenzani C."/>
        </authorList>
    </citation>
    <scope>NUCLEOTIDE SEQUENCE [LARGE SCALE GENOMIC DNA]</scope>
    <source>
        <strain evidence="1 2">19-DSS-EL-015</strain>
    </source>
</reference>
<sequence length="145" mass="16632">MPTWNEQVISSEVLWILINGGYAGTLRHGSRKISTITYMQTQRPEMIEIPNYFDSPATLRFLELKPATAKDHVNSVLGDAYDQADDWTGIMNRIGVTAAFQARIMSRGFSDRRLDDTAKGWVLEMMDLRYEFLLGLNDSIRRRLT</sequence>